<dbReference type="VEuPathDB" id="AmoebaDB:NAEGRDRAFT_69733"/>
<dbReference type="InterPro" id="IPR027417">
    <property type="entry name" value="P-loop_NTPase"/>
</dbReference>
<proteinExistence type="predicted"/>
<dbReference type="RefSeq" id="XP_002675109.1">
    <property type="nucleotide sequence ID" value="XM_002675063.1"/>
</dbReference>
<dbReference type="Gene3D" id="3.40.50.300">
    <property type="entry name" value="P-loop containing nucleotide triphosphate hydrolases"/>
    <property type="match status" value="1"/>
</dbReference>
<protein>
    <submittedName>
        <fullName evidence="2">Predicted protein</fullName>
    </submittedName>
</protein>
<dbReference type="InterPro" id="IPR006073">
    <property type="entry name" value="GTP-bd"/>
</dbReference>
<reference evidence="2 3" key="1">
    <citation type="journal article" date="2010" name="Cell">
        <title>The genome of Naegleria gruberi illuminates early eukaryotic versatility.</title>
        <authorList>
            <person name="Fritz-Laylin L.K."/>
            <person name="Prochnik S.E."/>
            <person name="Ginger M.L."/>
            <person name="Dacks J.B."/>
            <person name="Carpenter M.L."/>
            <person name="Field M.C."/>
            <person name="Kuo A."/>
            <person name="Paredez A."/>
            <person name="Chapman J."/>
            <person name="Pham J."/>
            <person name="Shu S."/>
            <person name="Neupane R."/>
            <person name="Cipriano M."/>
            <person name="Mancuso J."/>
            <person name="Tu H."/>
            <person name="Salamov A."/>
            <person name="Lindquist E."/>
            <person name="Shapiro H."/>
            <person name="Lucas S."/>
            <person name="Grigoriev I.V."/>
            <person name="Cande W.Z."/>
            <person name="Fulton C."/>
            <person name="Rokhsar D.S."/>
            <person name="Dawson S.C."/>
        </authorList>
    </citation>
    <scope>NUCLEOTIDE SEQUENCE [LARGE SCALE GENOMIC DNA]</scope>
    <source>
        <strain evidence="2 3">NEG-M</strain>
    </source>
</reference>
<feature type="domain" description="G" evidence="1">
    <location>
        <begin position="11"/>
        <end position="136"/>
    </location>
</feature>
<dbReference type="GeneID" id="8851928"/>
<gene>
    <name evidence="2" type="ORF">NAEGRDRAFT_69733</name>
</gene>
<dbReference type="Pfam" id="PF01926">
    <property type="entry name" value="MMR_HSR1"/>
    <property type="match status" value="1"/>
</dbReference>
<keyword evidence="3" id="KW-1185">Reference proteome</keyword>
<dbReference type="GO" id="GO:0005525">
    <property type="term" value="F:GTP binding"/>
    <property type="evidence" value="ECO:0007669"/>
    <property type="project" value="InterPro"/>
</dbReference>
<dbReference type="OrthoDB" id="8954335at2759"/>
<accession>D2VLC7</accession>
<name>D2VLC7_NAEGR</name>
<evidence type="ECO:0000313" key="2">
    <source>
        <dbReference type="EMBL" id="EFC42365.1"/>
    </source>
</evidence>
<dbReference type="KEGG" id="ngr:NAEGRDRAFT_69733"/>
<dbReference type="AlphaFoldDB" id="D2VLC7"/>
<sequence>MPSATTQTKKLLIIGPTGVGKSTIINQITNSSLTIGDTSAHANISSVNCSYNGIEYELFDILGWFAAESESITDQVVTTFNAYKQLKQTIQKLDFGIHMLICVISDKKVTKNDVATIQLIYEHVFSRQIPLVLIVNNKHYKLTNSSSIGWIEKHEKEISETFGNIFVGKYEMAFPKLTPLQQTAQDSEEILKEKERVSTNSKTTFFEKVLTHSLQEGVKNEASTISTSPTSPRKSSPLVEIVKLCEKVNSKQAQKEISSALQNLYHIPEQQALKEAEQIIKECNISH</sequence>
<dbReference type="SUPFAM" id="SSF52540">
    <property type="entry name" value="P-loop containing nucleoside triphosphate hydrolases"/>
    <property type="match status" value="1"/>
</dbReference>
<evidence type="ECO:0000313" key="3">
    <source>
        <dbReference type="Proteomes" id="UP000006671"/>
    </source>
</evidence>
<dbReference type="EMBL" id="GG738880">
    <property type="protein sequence ID" value="EFC42365.1"/>
    <property type="molecule type" value="Genomic_DNA"/>
</dbReference>
<dbReference type="Proteomes" id="UP000006671">
    <property type="component" value="Unassembled WGS sequence"/>
</dbReference>
<organism evidence="3">
    <name type="scientific">Naegleria gruberi</name>
    <name type="common">Amoeba</name>
    <dbReference type="NCBI Taxonomy" id="5762"/>
    <lineage>
        <taxon>Eukaryota</taxon>
        <taxon>Discoba</taxon>
        <taxon>Heterolobosea</taxon>
        <taxon>Tetramitia</taxon>
        <taxon>Eutetramitia</taxon>
        <taxon>Vahlkampfiidae</taxon>
        <taxon>Naegleria</taxon>
    </lineage>
</organism>
<dbReference type="CDD" id="cd00882">
    <property type="entry name" value="Ras_like_GTPase"/>
    <property type="match status" value="1"/>
</dbReference>
<evidence type="ECO:0000259" key="1">
    <source>
        <dbReference type="Pfam" id="PF01926"/>
    </source>
</evidence>
<dbReference type="InParanoid" id="D2VLC7"/>